<dbReference type="InterPro" id="IPR017451">
    <property type="entry name" value="F-box-assoc_interact_dom"/>
</dbReference>
<reference evidence="2" key="2">
    <citation type="submission" date="2022-03" db="EMBL/GenBank/DDBJ databases">
        <title>Draft title - Genomic analysis of global carrot germplasm unveils the trajectory of domestication and the origin of high carotenoid orange carrot.</title>
        <authorList>
            <person name="Iorizzo M."/>
            <person name="Ellison S."/>
            <person name="Senalik D."/>
            <person name="Macko-Podgorni A."/>
            <person name="Grzebelus D."/>
            <person name="Bostan H."/>
            <person name="Rolling W."/>
            <person name="Curaba J."/>
            <person name="Simon P."/>
        </authorList>
    </citation>
    <scope>NUCLEOTIDE SEQUENCE</scope>
    <source>
        <tissue evidence="2">Leaf</tissue>
    </source>
</reference>
<evidence type="ECO:0000313" key="3">
    <source>
        <dbReference type="Proteomes" id="UP000077755"/>
    </source>
</evidence>
<dbReference type="Pfam" id="PF00646">
    <property type="entry name" value="F-box"/>
    <property type="match status" value="1"/>
</dbReference>
<dbReference type="CDD" id="cd22157">
    <property type="entry name" value="F-box_AtFBW1-like"/>
    <property type="match status" value="1"/>
</dbReference>
<evidence type="ECO:0000259" key="1">
    <source>
        <dbReference type="PROSITE" id="PS50181"/>
    </source>
</evidence>
<dbReference type="SUPFAM" id="SSF81383">
    <property type="entry name" value="F-box domain"/>
    <property type="match status" value="1"/>
</dbReference>
<dbReference type="Pfam" id="PF07734">
    <property type="entry name" value="FBA_1"/>
    <property type="match status" value="1"/>
</dbReference>
<gene>
    <name evidence="2" type="ORF">DCAR_0310001</name>
</gene>
<dbReference type="AlphaFoldDB" id="A0AAF0WIZ0"/>
<dbReference type="InterPro" id="IPR036047">
    <property type="entry name" value="F-box-like_dom_sf"/>
</dbReference>
<proteinExistence type="predicted"/>
<dbReference type="SMART" id="SM00256">
    <property type="entry name" value="FBOX"/>
    <property type="match status" value="1"/>
</dbReference>
<dbReference type="InterPro" id="IPR006527">
    <property type="entry name" value="F-box-assoc_dom_typ1"/>
</dbReference>
<dbReference type="Proteomes" id="UP000077755">
    <property type="component" value="Chromosome 3"/>
</dbReference>
<feature type="domain" description="F-box" evidence="1">
    <location>
        <begin position="1"/>
        <end position="43"/>
    </location>
</feature>
<dbReference type="InterPro" id="IPR050796">
    <property type="entry name" value="SCF_F-box_component"/>
</dbReference>
<name>A0AAF0WIZ0_DAUCS</name>
<dbReference type="EMBL" id="CP093345">
    <property type="protein sequence ID" value="WOG90757.1"/>
    <property type="molecule type" value="Genomic_DNA"/>
</dbReference>
<sequence length="274" mass="30416">MALPCEMIAEILCRLPVKPLLRFRCVSKEWCSLIDSNAFAKKQIKNALDCNAGVGVMISKLDFGGEKRVYLAGFDSLDDESVSVVEIDGPLKAFLSVAHVVGSSNGLMCVIKYVTKDVFLLNPTTRKTRKIACAPPEFPRSFRMGDSHFFGFGYDEVSDDFKVVLIAKCYRQFHGLIAVVYSCKTNAWTRVQDVPSNIQLLGTMGLFASGSLQWRATTIGKIRKHIIVAFDLQRQLFKEVPFSPTETCADFNYLVNAGNICVFLNPLILDGMCG</sequence>
<dbReference type="PANTHER" id="PTHR31672:SF13">
    <property type="entry name" value="F-BOX PROTEIN CPR30-LIKE"/>
    <property type="match status" value="1"/>
</dbReference>
<accession>A0AAF0WIZ0</accession>
<dbReference type="PANTHER" id="PTHR31672">
    <property type="entry name" value="BNACNNG10540D PROTEIN"/>
    <property type="match status" value="1"/>
</dbReference>
<keyword evidence="3" id="KW-1185">Reference proteome</keyword>
<dbReference type="PROSITE" id="PS50181">
    <property type="entry name" value="FBOX"/>
    <property type="match status" value="1"/>
</dbReference>
<dbReference type="NCBIfam" id="TIGR01640">
    <property type="entry name" value="F_box_assoc_1"/>
    <property type="match status" value="1"/>
</dbReference>
<dbReference type="InterPro" id="IPR001810">
    <property type="entry name" value="F-box_dom"/>
</dbReference>
<organism evidence="2 3">
    <name type="scientific">Daucus carota subsp. sativus</name>
    <name type="common">Carrot</name>
    <dbReference type="NCBI Taxonomy" id="79200"/>
    <lineage>
        <taxon>Eukaryota</taxon>
        <taxon>Viridiplantae</taxon>
        <taxon>Streptophyta</taxon>
        <taxon>Embryophyta</taxon>
        <taxon>Tracheophyta</taxon>
        <taxon>Spermatophyta</taxon>
        <taxon>Magnoliopsida</taxon>
        <taxon>eudicotyledons</taxon>
        <taxon>Gunneridae</taxon>
        <taxon>Pentapetalae</taxon>
        <taxon>asterids</taxon>
        <taxon>campanulids</taxon>
        <taxon>Apiales</taxon>
        <taxon>Apiaceae</taxon>
        <taxon>Apioideae</taxon>
        <taxon>Scandiceae</taxon>
        <taxon>Daucinae</taxon>
        <taxon>Daucus</taxon>
        <taxon>Daucus sect. Daucus</taxon>
    </lineage>
</organism>
<dbReference type="KEGG" id="dcr:108212024"/>
<evidence type="ECO:0000313" key="2">
    <source>
        <dbReference type="EMBL" id="WOG90757.1"/>
    </source>
</evidence>
<protein>
    <recommendedName>
        <fullName evidence="1">F-box domain-containing protein</fullName>
    </recommendedName>
</protein>
<reference evidence="2" key="1">
    <citation type="journal article" date="2016" name="Nat. Genet.">
        <title>A high-quality carrot genome assembly provides new insights into carotenoid accumulation and asterid genome evolution.</title>
        <authorList>
            <person name="Iorizzo M."/>
            <person name="Ellison S."/>
            <person name="Senalik D."/>
            <person name="Zeng P."/>
            <person name="Satapoomin P."/>
            <person name="Huang J."/>
            <person name="Bowman M."/>
            <person name="Iovene M."/>
            <person name="Sanseverino W."/>
            <person name="Cavagnaro P."/>
            <person name="Yildiz M."/>
            <person name="Macko-Podgorni A."/>
            <person name="Moranska E."/>
            <person name="Grzebelus E."/>
            <person name="Grzebelus D."/>
            <person name="Ashrafi H."/>
            <person name="Zheng Z."/>
            <person name="Cheng S."/>
            <person name="Spooner D."/>
            <person name="Van Deynze A."/>
            <person name="Simon P."/>
        </authorList>
    </citation>
    <scope>NUCLEOTIDE SEQUENCE</scope>
    <source>
        <tissue evidence="2">Leaf</tissue>
    </source>
</reference>
<dbReference type="Gene3D" id="1.20.1280.50">
    <property type="match status" value="1"/>
</dbReference>